<dbReference type="Proteomes" id="UP001235939">
    <property type="component" value="Chromosome 09"/>
</dbReference>
<accession>A0ABY6KUL9</accession>
<organism evidence="2 3">
    <name type="scientific">Cordylochernes scorpioides</name>
    <dbReference type="NCBI Taxonomy" id="51811"/>
    <lineage>
        <taxon>Eukaryota</taxon>
        <taxon>Metazoa</taxon>
        <taxon>Ecdysozoa</taxon>
        <taxon>Arthropoda</taxon>
        <taxon>Chelicerata</taxon>
        <taxon>Arachnida</taxon>
        <taxon>Pseudoscorpiones</taxon>
        <taxon>Cheliferoidea</taxon>
        <taxon>Chernetidae</taxon>
        <taxon>Cordylochernes</taxon>
    </lineage>
</organism>
<keyword evidence="1" id="KW-0472">Membrane</keyword>
<evidence type="ECO:0000313" key="2">
    <source>
        <dbReference type="EMBL" id="UYV72565.1"/>
    </source>
</evidence>
<name>A0ABY6KUL9_9ARAC</name>
<feature type="transmembrane region" description="Helical" evidence="1">
    <location>
        <begin position="273"/>
        <end position="299"/>
    </location>
</feature>
<evidence type="ECO:0000256" key="1">
    <source>
        <dbReference type="SAM" id="Phobius"/>
    </source>
</evidence>
<keyword evidence="3" id="KW-1185">Reference proteome</keyword>
<gene>
    <name evidence="2" type="ORF">LAZ67_9003740</name>
</gene>
<keyword evidence="1" id="KW-1133">Transmembrane helix</keyword>
<sequence length="374" mass="42755">MYVAVMYGGLVDVESVARGLHMLINEGLGILTGNIAGMFSHPDGYRSTRLTNHTAFADDHQLEYPELITSESGIPHLFDQVSLNDLVMDLAQSQKKQQKSLDQYQSKGPHTILEIISPNVVRIDRPNQPLQRDTDTIHVNKLKLYTEKIHYISPPAVNTYHIKHNPNYTFPFKHLTPELFPTESLRFKPTSSEPFRHLDPAIFATRRFTSLFPDVKNCKPDNQLNHITPLPKDIKQENCEPTNHSNSTIHKVQANISESPVTKMWTNMGQYPIFHLIFILCLLLMPYNCIPILFINYLFIYTMPARKIFELQEVVFNLGQAFFNFGQTVFHCGQAILHCGQAILHCGQVFIKLLIILGTIFAENLNKLRRDSSN</sequence>
<protein>
    <submittedName>
        <fullName evidence="2">Uncharacterized protein</fullName>
    </submittedName>
</protein>
<keyword evidence="1" id="KW-0812">Transmembrane</keyword>
<reference evidence="2 3" key="1">
    <citation type="submission" date="2022-01" db="EMBL/GenBank/DDBJ databases">
        <title>A chromosomal length assembly of Cordylochernes scorpioides.</title>
        <authorList>
            <person name="Zeh D."/>
            <person name="Zeh J."/>
        </authorList>
    </citation>
    <scope>NUCLEOTIDE SEQUENCE [LARGE SCALE GENOMIC DNA]</scope>
    <source>
        <strain evidence="2">IN4F17</strain>
        <tissue evidence="2">Whole Body</tissue>
    </source>
</reference>
<proteinExistence type="predicted"/>
<evidence type="ECO:0000313" key="3">
    <source>
        <dbReference type="Proteomes" id="UP001235939"/>
    </source>
</evidence>
<dbReference type="EMBL" id="CP092871">
    <property type="protein sequence ID" value="UYV72565.1"/>
    <property type="molecule type" value="Genomic_DNA"/>
</dbReference>